<evidence type="ECO:0000256" key="3">
    <source>
        <dbReference type="ARBA" id="ARBA00023155"/>
    </source>
</evidence>
<evidence type="ECO:0000313" key="13">
    <source>
        <dbReference type="EnsemblMetazoa" id="SCAU000091-PA"/>
    </source>
</evidence>
<dbReference type="PROSITE" id="PS50071">
    <property type="entry name" value="HOMEOBOX_2"/>
    <property type="match status" value="1"/>
</dbReference>
<evidence type="ECO:0000256" key="9">
    <source>
        <dbReference type="SAM" id="Coils"/>
    </source>
</evidence>
<feature type="coiled-coil region" evidence="9">
    <location>
        <begin position="298"/>
        <end position="328"/>
    </location>
</feature>
<dbReference type="GO" id="GO:0001228">
    <property type="term" value="F:DNA-binding transcription activator activity, RNA polymerase II-specific"/>
    <property type="evidence" value="ECO:0007669"/>
    <property type="project" value="UniProtKB-ARBA"/>
</dbReference>
<keyword evidence="4 8" id="KW-0804">Transcription</keyword>
<feature type="compositionally biased region" description="Basic residues" evidence="10">
    <location>
        <begin position="342"/>
        <end position="359"/>
    </location>
</feature>
<dbReference type="GO" id="GO:0005634">
    <property type="term" value="C:nucleus"/>
    <property type="evidence" value="ECO:0007669"/>
    <property type="project" value="UniProtKB-SubCell"/>
</dbReference>
<keyword evidence="14" id="KW-1185">Reference proteome</keyword>
<dbReference type="InterPro" id="IPR001356">
    <property type="entry name" value="HD"/>
</dbReference>
<feature type="compositionally biased region" description="Low complexity" evidence="10">
    <location>
        <begin position="159"/>
        <end position="174"/>
    </location>
</feature>
<keyword evidence="9" id="KW-0175">Coiled coil</keyword>
<dbReference type="SUPFAM" id="SSF46689">
    <property type="entry name" value="Homeodomain-like"/>
    <property type="match status" value="1"/>
</dbReference>
<dbReference type="InterPro" id="IPR000327">
    <property type="entry name" value="POU_dom"/>
</dbReference>
<feature type="compositionally biased region" description="Polar residues" evidence="10">
    <location>
        <begin position="395"/>
        <end position="440"/>
    </location>
</feature>
<feature type="compositionally biased region" description="Low complexity" evidence="10">
    <location>
        <begin position="53"/>
        <end position="66"/>
    </location>
</feature>
<evidence type="ECO:0000256" key="2">
    <source>
        <dbReference type="ARBA" id="ARBA00023125"/>
    </source>
</evidence>
<dbReference type="InterPro" id="IPR009057">
    <property type="entry name" value="Homeodomain-like_sf"/>
</dbReference>
<feature type="region of interest" description="Disordered" evidence="10">
    <location>
        <begin position="1"/>
        <end position="86"/>
    </location>
</feature>
<organism evidence="13 14">
    <name type="scientific">Stomoxys calcitrans</name>
    <name type="common">Stable fly</name>
    <name type="synonym">Conops calcitrans</name>
    <dbReference type="NCBI Taxonomy" id="35570"/>
    <lineage>
        <taxon>Eukaryota</taxon>
        <taxon>Metazoa</taxon>
        <taxon>Ecdysozoa</taxon>
        <taxon>Arthropoda</taxon>
        <taxon>Hexapoda</taxon>
        <taxon>Insecta</taxon>
        <taxon>Pterygota</taxon>
        <taxon>Neoptera</taxon>
        <taxon>Endopterygota</taxon>
        <taxon>Diptera</taxon>
        <taxon>Brachycera</taxon>
        <taxon>Muscomorpha</taxon>
        <taxon>Muscoidea</taxon>
        <taxon>Muscidae</taxon>
        <taxon>Stomoxys</taxon>
    </lineage>
</organism>
<evidence type="ECO:0000256" key="8">
    <source>
        <dbReference type="RuleBase" id="RU361194"/>
    </source>
</evidence>
<dbReference type="SMART" id="SM00389">
    <property type="entry name" value="HOX"/>
    <property type="match status" value="1"/>
</dbReference>
<protein>
    <recommendedName>
        <fullName evidence="8">POU domain protein</fullName>
    </recommendedName>
</protein>
<evidence type="ECO:0000256" key="10">
    <source>
        <dbReference type="SAM" id="MobiDB-lite"/>
    </source>
</evidence>
<sequence>MVMSELRWHSTTPEDNNNSLKRDLLKTPTTTHHHIMQNRYITRLSRSPSPMQSNGSDCDDNNSSADHSSDRCRSPESPSMDLSHPAVKRRQVSAFQPHPLHALQHHHHHHQHLQHHAMTSPPLSAHSPKLMKTHVNHHQEREEEEEGALNLTSENSRHSSQSPPLSLKSVKPSSNGQPTAIPTTMPSTSTPLALPSLTQSPLAALPPGLGSPQAQLAAAAGLGLANPLLPQAAMGVAPLSSQDFSQFHQVLQQQQQALQHQFQNYLDILRSGSLGGLGASDDPSVAAQVATAQFLLQRQALTQAAQQLQALQKQQEMQQQEHQQKQQTPLVVKTEPEQMLSHHLHPHHQHQHHHQHHHHNPYEQPLHLKTPHHSSTPLQRSPLQSPATSPLPIYGTTSSSSHHMLHNSQHTPPPSGSSASLKVSGLLTPNTPSGPQTPQLPKTMAAATRAPEASPEETTDLEELEQFAKTFKQRRIKLGFTQGDVGLAMGKLYGNDFSQTTISRFEALNLSFKNMCKLKPLLQKWLDDADRTIQATGGIFDPAALQTTVTTPEIMGRRRKKRTSIETSIRGALEKSFMMNQKPTSEEITQLADRLCMEKEVVRVWFCNRRQKEKRINPSLDSPDNGDESPYMMM</sequence>
<dbReference type="PROSITE" id="PS00465">
    <property type="entry name" value="POU_2"/>
    <property type="match status" value="1"/>
</dbReference>
<dbReference type="InterPro" id="IPR017970">
    <property type="entry name" value="Homeobox_CS"/>
</dbReference>
<dbReference type="CDD" id="cd00086">
    <property type="entry name" value="homeodomain"/>
    <property type="match status" value="1"/>
</dbReference>
<dbReference type="PROSITE" id="PS00035">
    <property type="entry name" value="POU_1"/>
    <property type="match status" value="1"/>
</dbReference>
<evidence type="ECO:0000259" key="11">
    <source>
        <dbReference type="PROSITE" id="PS50071"/>
    </source>
</evidence>
<dbReference type="GO" id="GO:0050793">
    <property type="term" value="P:regulation of developmental process"/>
    <property type="evidence" value="ECO:0007669"/>
    <property type="project" value="UniProtKB-ARBA"/>
</dbReference>
<feature type="compositionally biased region" description="Polar residues" evidence="10">
    <location>
        <begin position="175"/>
        <end position="191"/>
    </location>
</feature>
<feature type="DNA-binding region" description="Homeobox" evidence="6">
    <location>
        <begin position="558"/>
        <end position="617"/>
    </location>
</feature>
<feature type="region of interest" description="Disordered" evidence="10">
    <location>
        <begin position="104"/>
        <end position="199"/>
    </location>
</feature>
<dbReference type="PANTHER" id="PTHR11636">
    <property type="entry name" value="POU DOMAIN"/>
    <property type="match status" value="1"/>
</dbReference>
<feature type="compositionally biased region" description="Polar residues" evidence="10">
    <location>
        <begin position="373"/>
        <end position="388"/>
    </location>
</feature>
<evidence type="ECO:0000256" key="7">
    <source>
        <dbReference type="RuleBase" id="RU000682"/>
    </source>
</evidence>
<dbReference type="Gene3D" id="1.10.260.40">
    <property type="entry name" value="lambda repressor-like DNA-binding domains"/>
    <property type="match status" value="1"/>
</dbReference>
<dbReference type="PROSITE" id="PS51179">
    <property type="entry name" value="POU_3"/>
    <property type="match status" value="1"/>
</dbReference>
<keyword evidence="5 6" id="KW-0539">Nucleus</keyword>
<gene>
    <name evidence="13" type="primary">106096331</name>
</gene>
<dbReference type="PANTHER" id="PTHR11636:SF76">
    <property type="entry name" value="PROTEIN NUBBIN"/>
    <property type="match status" value="1"/>
</dbReference>
<dbReference type="Pfam" id="PF00046">
    <property type="entry name" value="Homeodomain"/>
    <property type="match status" value="1"/>
</dbReference>
<evidence type="ECO:0000259" key="12">
    <source>
        <dbReference type="PROSITE" id="PS51179"/>
    </source>
</evidence>
<feature type="compositionally biased region" description="Basic residues" evidence="10">
    <location>
        <begin position="104"/>
        <end position="115"/>
    </location>
</feature>
<dbReference type="GO" id="GO:0002805">
    <property type="term" value="P:regulation of antimicrobial peptide biosynthetic process"/>
    <property type="evidence" value="ECO:0007669"/>
    <property type="project" value="UniProtKB-ARBA"/>
</dbReference>
<proteinExistence type="inferred from homology"/>
<dbReference type="OrthoDB" id="6358449at2759"/>
<feature type="region of interest" description="Disordered" evidence="10">
    <location>
        <begin position="336"/>
        <end position="460"/>
    </location>
</feature>
<keyword evidence="3 6" id="KW-0371">Homeobox</keyword>
<comment type="similarity">
    <text evidence="8">Belongs to the POU transcription factor family.</text>
</comment>
<dbReference type="GO" id="GO:0000978">
    <property type="term" value="F:RNA polymerase II cis-regulatory region sequence-specific DNA binding"/>
    <property type="evidence" value="ECO:0007669"/>
    <property type="project" value="TreeGrafter"/>
</dbReference>
<name>A0A1I8NLN4_STOCA</name>
<reference evidence="13" key="1">
    <citation type="submission" date="2020-05" db="UniProtKB">
        <authorList>
            <consortium name="EnsemblMetazoa"/>
        </authorList>
    </citation>
    <scope>IDENTIFICATION</scope>
    <source>
        <strain evidence="13">USDA</strain>
    </source>
</reference>
<accession>A0A1I8NLN4</accession>
<evidence type="ECO:0000256" key="5">
    <source>
        <dbReference type="ARBA" id="ARBA00023242"/>
    </source>
</evidence>
<dbReference type="AlphaFoldDB" id="A0A1I8NLN4"/>
<dbReference type="Proteomes" id="UP000095300">
    <property type="component" value="Unassembled WGS sequence"/>
</dbReference>
<dbReference type="Pfam" id="PF00157">
    <property type="entry name" value="Pou"/>
    <property type="match status" value="1"/>
</dbReference>
<dbReference type="PRINTS" id="PR00028">
    <property type="entry name" value="POUDOMAIN"/>
</dbReference>
<dbReference type="SUPFAM" id="SSF47413">
    <property type="entry name" value="lambda repressor-like DNA-binding domains"/>
    <property type="match status" value="1"/>
</dbReference>
<dbReference type="PROSITE" id="PS00027">
    <property type="entry name" value="HOMEOBOX_1"/>
    <property type="match status" value="1"/>
</dbReference>
<evidence type="ECO:0000256" key="6">
    <source>
        <dbReference type="PROSITE-ProRule" id="PRU00108"/>
    </source>
</evidence>
<dbReference type="SMART" id="SM00352">
    <property type="entry name" value="POU"/>
    <property type="match status" value="1"/>
</dbReference>
<dbReference type="InterPro" id="IPR013847">
    <property type="entry name" value="POU"/>
</dbReference>
<dbReference type="Gene3D" id="1.10.10.60">
    <property type="entry name" value="Homeodomain-like"/>
    <property type="match status" value="1"/>
</dbReference>
<evidence type="ECO:0000256" key="1">
    <source>
        <dbReference type="ARBA" id="ARBA00004123"/>
    </source>
</evidence>
<evidence type="ECO:0000256" key="4">
    <source>
        <dbReference type="ARBA" id="ARBA00023163"/>
    </source>
</evidence>
<feature type="compositionally biased region" description="Polar residues" evidence="10">
    <location>
        <begin position="9"/>
        <end position="19"/>
    </location>
</feature>
<dbReference type="FunFam" id="1.10.10.60:FF:000005">
    <property type="entry name" value="POU domain protein"/>
    <property type="match status" value="1"/>
</dbReference>
<dbReference type="VEuPathDB" id="VectorBase:SCAU000091"/>
<comment type="subcellular location">
    <subcellularLocation>
        <location evidence="1 6 7">Nucleus</location>
    </subcellularLocation>
</comment>
<feature type="domain" description="Homeobox" evidence="11">
    <location>
        <begin position="556"/>
        <end position="616"/>
    </location>
</feature>
<dbReference type="InterPro" id="IPR050255">
    <property type="entry name" value="POU_domain_TF"/>
</dbReference>
<evidence type="ECO:0000313" key="14">
    <source>
        <dbReference type="Proteomes" id="UP000095300"/>
    </source>
</evidence>
<feature type="domain" description="POU-specific" evidence="12">
    <location>
        <begin position="456"/>
        <end position="530"/>
    </location>
</feature>
<dbReference type="STRING" id="35570.A0A1I8NLN4"/>
<dbReference type="FunFam" id="1.10.260.40:FF:000001">
    <property type="entry name" value="POU domain protein"/>
    <property type="match status" value="1"/>
</dbReference>
<dbReference type="InterPro" id="IPR010982">
    <property type="entry name" value="Lambda_DNA-bd_dom_sf"/>
</dbReference>
<keyword evidence="2 6" id="KW-0238">DNA-binding</keyword>
<dbReference type="GO" id="GO:0048813">
    <property type="term" value="P:dendrite morphogenesis"/>
    <property type="evidence" value="ECO:0007669"/>
    <property type="project" value="UniProtKB-ARBA"/>
</dbReference>
<dbReference type="EnsemblMetazoa" id="SCAU000091-RA">
    <property type="protein sequence ID" value="SCAU000091-PA"/>
    <property type="gene ID" value="SCAU000091"/>
</dbReference>